<reference evidence="2 3" key="1">
    <citation type="submission" date="2019-07" db="EMBL/GenBank/DDBJ databases">
        <title>Rapid identification of Enteric Bacteria from Whole Genome Sequences (WGS) using Average Nucleotide Identity (ANI).</title>
        <authorList>
            <person name="Lane C."/>
        </authorList>
    </citation>
    <scope>NUCLEOTIDE SEQUENCE [LARGE SCALE GENOMIC DNA]</scope>
    <source>
        <strain evidence="2 3">2016D-0250</strain>
    </source>
</reference>
<dbReference type="EMBL" id="VOWB01000028">
    <property type="protein sequence ID" value="TXE83236.1"/>
    <property type="molecule type" value="Genomic_DNA"/>
</dbReference>
<protein>
    <submittedName>
        <fullName evidence="2">Cytochrome C</fullName>
    </submittedName>
</protein>
<proteinExistence type="predicted"/>
<dbReference type="Proteomes" id="UP000321310">
    <property type="component" value="Unassembled WGS sequence"/>
</dbReference>
<feature type="region of interest" description="Disordered" evidence="1">
    <location>
        <begin position="35"/>
        <end position="66"/>
    </location>
</feature>
<organism evidence="2 3">
    <name type="scientific">Campylobacter peloridis</name>
    <dbReference type="NCBI Taxonomy" id="488546"/>
    <lineage>
        <taxon>Bacteria</taxon>
        <taxon>Pseudomonadati</taxon>
        <taxon>Campylobacterota</taxon>
        <taxon>Epsilonproteobacteria</taxon>
        <taxon>Campylobacterales</taxon>
        <taxon>Campylobacteraceae</taxon>
        <taxon>Campylobacter</taxon>
    </lineage>
</organism>
<evidence type="ECO:0000313" key="3">
    <source>
        <dbReference type="Proteomes" id="UP000321310"/>
    </source>
</evidence>
<dbReference type="AlphaFoldDB" id="A0A5C7DWN7"/>
<feature type="compositionally biased region" description="Polar residues" evidence="1">
    <location>
        <begin position="35"/>
        <end position="46"/>
    </location>
</feature>
<evidence type="ECO:0000313" key="2">
    <source>
        <dbReference type="EMBL" id="TXE83236.1"/>
    </source>
</evidence>
<evidence type="ECO:0000256" key="1">
    <source>
        <dbReference type="SAM" id="MobiDB-lite"/>
    </source>
</evidence>
<comment type="caution">
    <text evidence="2">The sequence shown here is derived from an EMBL/GenBank/DDBJ whole genome shotgun (WGS) entry which is preliminary data.</text>
</comment>
<dbReference type="RefSeq" id="WP_147575330.1">
    <property type="nucleotide sequence ID" value="NZ_VOWB01000028.1"/>
</dbReference>
<dbReference type="PROSITE" id="PS51257">
    <property type="entry name" value="PROKAR_LIPOPROTEIN"/>
    <property type="match status" value="1"/>
</dbReference>
<accession>A0A5C7DWN7</accession>
<gene>
    <name evidence="2" type="ORF">FPD46_03345</name>
</gene>
<sequence length="66" mass="7560">MKKILAILPFLFFIACSNNEHKNTKKELETENIQIEQSDSNVQINDDTLPIPVDDEIKDENTTQGK</sequence>
<name>A0A5C7DWN7_9BACT</name>